<comment type="subcellular location">
    <subcellularLocation>
        <location evidence="1">Membrane</location>
        <topology evidence="1">Multi-pass membrane protein</topology>
    </subcellularLocation>
</comment>
<feature type="transmembrane region" description="Helical" evidence="11">
    <location>
        <begin position="414"/>
        <end position="432"/>
    </location>
</feature>
<dbReference type="InterPro" id="IPR007110">
    <property type="entry name" value="Ig-like_dom"/>
</dbReference>
<evidence type="ECO:0000256" key="9">
    <source>
        <dbReference type="PROSITE-ProRule" id="PRU00059"/>
    </source>
</evidence>
<dbReference type="Pfam" id="PF07885">
    <property type="entry name" value="Ion_trans_2"/>
    <property type="match status" value="1"/>
</dbReference>
<keyword evidence="6 11" id="KW-0472">Membrane</keyword>
<dbReference type="InterPro" id="IPR036179">
    <property type="entry name" value="Ig-like_dom_sf"/>
</dbReference>
<dbReference type="PROSITE" id="PS50835">
    <property type="entry name" value="IG_LIKE"/>
    <property type="match status" value="1"/>
</dbReference>
<evidence type="ECO:0000256" key="6">
    <source>
        <dbReference type="ARBA" id="ARBA00023136"/>
    </source>
</evidence>
<dbReference type="InterPro" id="IPR013099">
    <property type="entry name" value="K_chnl_dom"/>
</dbReference>
<feature type="compositionally biased region" description="Low complexity" evidence="10">
    <location>
        <begin position="726"/>
        <end position="740"/>
    </location>
</feature>
<evidence type="ECO:0000256" key="5">
    <source>
        <dbReference type="ARBA" id="ARBA00023065"/>
    </source>
</evidence>
<dbReference type="GO" id="GO:0005251">
    <property type="term" value="F:delayed rectifier potassium channel activity"/>
    <property type="evidence" value="ECO:0007669"/>
    <property type="project" value="TreeGrafter"/>
</dbReference>
<comment type="caution">
    <text evidence="9">Lacks conserved residue(s) required for the propagation of feature annotation.</text>
</comment>
<dbReference type="SMART" id="SM00042">
    <property type="entry name" value="CUB"/>
    <property type="match status" value="1"/>
</dbReference>
<dbReference type="InterPro" id="IPR035914">
    <property type="entry name" value="Sperma_CUB_dom_sf"/>
</dbReference>
<dbReference type="Pfam" id="PF13927">
    <property type="entry name" value="Ig_3"/>
    <property type="match status" value="1"/>
</dbReference>
<feature type="domain" description="Ig-like" evidence="13">
    <location>
        <begin position="127"/>
        <end position="230"/>
    </location>
</feature>
<dbReference type="InterPro" id="IPR003598">
    <property type="entry name" value="Ig_sub2"/>
</dbReference>
<dbReference type="InterPro" id="IPR013783">
    <property type="entry name" value="Ig-like_fold"/>
</dbReference>
<reference evidence="14" key="1">
    <citation type="submission" date="2021-01" db="UniProtKB">
        <authorList>
            <consortium name="EnsemblMetazoa"/>
        </authorList>
    </citation>
    <scope>IDENTIFICATION</scope>
</reference>
<keyword evidence="5" id="KW-0406">Ion transport</keyword>
<evidence type="ECO:0000256" key="7">
    <source>
        <dbReference type="ARBA" id="ARBA00023157"/>
    </source>
</evidence>
<evidence type="ECO:0000256" key="8">
    <source>
        <dbReference type="ARBA" id="ARBA00023303"/>
    </source>
</evidence>
<dbReference type="PROSITE" id="PS01180">
    <property type="entry name" value="CUB"/>
    <property type="match status" value="1"/>
</dbReference>
<evidence type="ECO:0008006" key="16">
    <source>
        <dbReference type="Google" id="ProtNLM"/>
    </source>
</evidence>
<evidence type="ECO:0000256" key="1">
    <source>
        <dbReference type="ARBA" id="ARBA00004141"/>
    </source>
</evidence>
<dbReference type="PRINTS" id="PR00169">
    <property type="entry name" value="KCHANNEL"/>
</dbReference>
<dbReference type="GO" id="GO:0008076">
    <property type="term" value="C:voltage-gated potassium channel complex"/>
    <property type="evidence" value="ECO:0007669"/>
    <property type="project" value="InterPro"/>
</dbReference>
<dbReference type="Gene3D" id="2.60.120.290">
    <property type="entry name" value="Spermadhesin, CUB domain"/>
    <property type="match status" value="1"/>
</dbReference>
<evidence type="ECO:0000256" key="3">
    <source>
        <dbReference type="ARBA" id="ARBA00022692"/>
    </source>
</evidence>
<keyword evidence="2" id="KW-0813">Transport</keyword>
<evidence type="ECO:0000256" key="11">
    <source>
        <dbReference type="SAM" id="Phobius"/>
    </source>
</evidence>
<evidence type="ECO:0000313" key="14">
    <source>
        <dbReference type="EnsemblMetazoa" id="CLYHEMP021326.1"/>
    </source>
</evidence>
<evidence type="ECO:0000256" key="4">
    <source>
        <dbReference type="ARBA" id="ARBA00022989"/>
    </source>
</evidence>
<dbReference type="Gene3D" id="1.10.287.70">
    <property type="match status" value="1"/>
</dbReference>
<keyword evidence="7" id="KW-1015">Disulfide bond</keyword>
<feature type="transmembrane region" description="Helical" evidence="11">
    <location>
        <begin position="617"/>
        <end position="637"/>
    </location>
</feature>
<evidence type="ECO:0000313" key="15">
    <source>
        <dbReference type="Proteomes" id="UP000594262"/>
    </source>
</evidence>
<dbReference type="SUPFAM" id="SSF49854">
    <property type="entry name" value="Spermadhesin, CUB domain"/>
    <property type="match status" value="1"/>
</dbReference>
<dbReference type="GO" id="GO:0001508">
    <property type="term" value="P:action potential"/>
    <property type="evidence" value="ECO:0007669"/>
    <property type="project" value="TreeGrafter"/>
</dbReference>
<dbReference type="Proteomes" id="UP000594262">
    <property type="component" value="Unplaced"/>
</dbReference>
<protein>
    <recommendedName>
        <fullName evidence="16">Ig-like domain-containing protein</fullName>
    </recommendedName>
</protein>
<dbReference type="InterPro" id="IPR003599">
    <property type="entry name" value="Ig_sub"/>
</dbReference>
<feature type="transmembrane region" description="Helical" evidence="11">
    <location>
        <begin position="373"/>
        <end position="394"/>
    </location>
</feature>
<dbReference type="SMART" id="SM00408">
    <property type="entry name" value="IGc2"/>
    <property type="match status" value="1"/>
</dbReference>
<dbReference type="InterPro" id="IPR000859">
    <property type="entry name" value="CUB_dom"/>
</dbReference>
<keyword evidence="8" id="KW-0407">Ion channel</keyword>
<dbReference type="PANTHER" id="PTHR11537:SF252">
    <property type="entry name" value="POTASSIUM VOLTAGE-GATED CHANNEL PROTEIN SHAW"/>
    <property type="match status" value="1"/>
</dbReference>
<evidence type="ECO:0000259" key="13">
    <source>
        <dbReference type="PROSITE" id="PS50835"/>
    </source>
</evidence>
<keyword evidence="15" id="KW-1185">Reference proteome</keyword>
<dbReference type="CDD" id="cd00041">
    <property type="entry name" value="CUB"/>
    <property type="match status" value="1"/>
</dbReference>
<dbReference type="SUPFAM" id="SSF48726">
    <property type="entry name" value="Immunoglobulin"/>
    <property type="match status" value="1"/>
</dbReference>
<feature type="transmembrane region" description="Helical" evidence="11">
    <location>
        <begin position="439"/>
        <end position="459"/>
    </location>
</feature>
<proteinExistence type="predicted"/>
<dbReference type="SMART" id="SM00409">
    <property type="entry name" value="IG"/>
    <property type="match status" value="1"/>
</dbReference>
<dbReference type="InterPro" id="IPR028325">
    <property type="entry name" value="VG_K_chnl"/>
</dbReference>
<dbReference type="RefSeq" id="XP_066933143.1">
    <property type="nucleotide sequence ID" value="XM_067077042.1"/>
</dbReference>
<keyword evidence="3 11" id="KW-0812">Transmembrane</keyword>
<dbReference type="AlphaFoldDB" id="A0A7M5XEW1"/>
<evidence type="ECO:0000256" key="2">
    <source>
        <dbReference type="ARBA" id="ARBA00022448"/>
    </source>
</evidence>
<feature type="domain" description="CUB" evidence="12">
    <location>
        <begin position="1"/>
        <end position="122"/>
    </location>
</feature>
<accession>A0A7M5XEW1</accession>
<dbReference type="EnsemblMetazoa" id="CLYHEMT021326.1">
    <property type="protein sequence ID" value="CLYHEMP021326.1"/>
    <property type="gene ID" value="CLYHEMG021326"/>
</dbReference>
<organism evidence="14 15">
    <name type="scientific">Clytia hemisphaerica</name>
    <dbReference type="NCBI Taxonomy" id="252671"/>
    <lineage>
        <taxon>Eukaryota</taxon>
        <taxon>Metazoa</taxon>
        <taxon>Cnidaria</taxon>
        <taxon>Hydrozoa</taxon>
        <taxon>Hydroidolina</taxon>
        <taxon>Leptothecata</taxon>
        <taxon>Obeliida</taxon>
        <taxon>Clytiidae</taxon>
        <taxon>Clytia</taxon>
    </lineage>
</organism>
<dbReference type="PANTHER" id="PTHR11537">
    <property type="entry name" value="VOLTAGE-GATED POTASSIUM CHANNEL"/>
    <property type="match status" value="1"/>
</dbReference>
<dbReference type="GeneID" id="136820808"/>
<dbReference type="SUPFAM" id="SSF81324">
    <property type="entry name" value="Voltage-gated potassium channels"/>
    <property type="match status" value="1"/>
</dbReference>
<sequence>MSSLLQRYERKKVVFSTPDYPNAYPPLKKCGWIINHSPNDADININFHDFELEKFPRCYKSDYMTIYRDQGTGKWEQIGSMSGYCGELPNFLISTSARQILVKFTSDLTKNYRGFNASFTSNVHLPPNITYIGDLLRQQTEDGVLTVEDKQTIQLQCDAQKSSPYPSYIWEKLNTTIGLYQPIRKALVKFERSNGSICLTDIRMMDGGTYRCTAQTAYGTDTETLYVNVTKSCPCPREIRAAWMFYPPYTNTKDVITRDGRPVQKNGIFEEYLQKMVKEVCTGCTKLIWDTSNFKERFSQLEKGIMNSELSNSTADIFFPVQGSSGGSTGGPVTRYKLKYYYLPIMNSPSILHYTSKESSHDKDILWKSISSAWPIVISCVILAVLAGIVIWALETYWNEEQFPREFSSGIVEGFWWAIISMTTVGYGDIAPVSVPGRLFAVFWILTGLIIVAIFTSVLSTSLSVQVLTSEVKLYGSRAGAISNTYESRLGYLKGAIMQDFQTVDEMDSALSDKQVDGLLVDSFIAGHHFKQIFQKHRISKNFQPKKTYGFVFGRQLSTSVFYQRFLNFHEQHMEFATDLVANKTHSPEMEDQSSAMESADQIISNESEMFKTAVRISGIALGSLIVVGLFFEYCYLRPRHRMIQSAKRTELCQSKAVKEMIFRSNLLKSTLVREVAHFRKRWDIKLNYVKRRHTIEVKKMKTKLARPRVTAAPQEENSTTVIVQPSAPSSSIENSESRC</sequence>
<name>A0A7M5XEW1_9CNID</name>
<dbReference type="Pfam" id="PF00431">
    <property type="entry name" value="CUB"/>
    <property type="match status" value="1"/>
</dbReference>
<evidence type="ECO:0000259" key="12">
    <source>
        <dbReference type="PROSITE" id="PS01180"/>
    </source>
</evidence>
<dbReference type="Gene3D" id="2.60.40.10">
    <property type="entry name" value="Immunoglobulins"/>
    <property type="match status" value="1"/>
</dbReference>
<keyword evidence="4 11" id="KW-1133">Transmembrane helix</keyword>
<evidence type="ECO:0000256" key="10">
    <source>
        <dbReference type="SAM" id="MobiDB-lite"/>
    </source>
</evidence>
<feature type="region of interest" description="Disordered" evidence="10">
    <location>
        <begin position="708"/>
        <end position="740"/>
    </location>
</feature>